<evidence type="ECO:0000313" key="2">
    <source>
        <dbReference type="EMBL" id="CRZ04561.1"/>
    </source>
</evidence>
<protein>
    <submittedName>
        <fullName evidence="2">Uncharacterized protein</fullName>
    </submittedName>
</protein>
<sequence>MSPHGLCLVKKKISTSFKQMASIFMLFGRMLIWLTLIKSKLMILLPSFKHTALNVQEQLLSKKSPLSLLFMGFRYVDQVAPLDVYLITGFGNRLITGIYIF</sequence>
<name>A0A0H5QSJ5_9EUKA</name>
<evidence type="ECO:0000256" key="1">
    <source>
        <dbReference type="SAM" id="Phobius"/>
    </source>
</evidence>
<proteinExistence type="predicted"/>
<keyword evidence="1" id="KW-0472">Membrane</keyword>
<dbReference type="EMBL" id="HACM01004119">
    <property type="protein sequence ID" value="CRZ04561.1"/>
    <property type="molecule type" value="Transcribed_RNA"/>
</dbReference>
<accession>A0A0H5QSJ5</accession>
<feature type="transmembrane region" description="Helical" evidence="1">
    <location>
        <begin position="20"/>
        <end position="37"/>
    </location>
</feature>
<keyword evidence="1" id="KW-0812">Transmembrane</keyword>
<dbReference type="AlphaFoldDB" id="A0A0H5QSJ5"/>
<reference evidence="2" key="1">
    <citation type="submission" date="2015-04" db="EMBL/GenBank/DDBJ databases">
        <title>The genome sequence of the plant pathogenic Rhizarian Plasmodiophora brassicae reveals insights in its biotrophic life cycle and the origin of chitin synthesis.</title>
        <authorList>
            <person name="Schwelm A."/>
            <person name="Fogelqvist J."/>
            <person name="Knaust A."/>
            <person name="Julke S."/>
            <person name="Lilja T."/>
            <person name="Dhandapani V."/>
            <person name="Bonilla-Rosso G."/>
            <person name="Karlsson M."/>
            <person name="Shevchenko A."/>
            <person name="Choi S.R."/>
            <person name="Kim H.G."/>
            <person name="Park J.Y."/>
            <person name="Lim Y.P."/>
            <person name="Ludwig-Muller J."/>
            <person name="Dixelius C."/>
        </authorList>
    </citation>
    <scope>NUCLEOTIDE SEQUENCE</scope>
    <source>
        <tissue evidence="2">Potato root galls</tissue>
    </source>
</reference>
<keyword evidence="1" id="KW-1133">Transmembrane helix</keyword>
<organism evidence="2">
    <name type="scientific">Spongospora subterranea</name>
    <dbReference type="NCBI Taxonomy" id="70186"/>
    <lineage>
        <taxon>Eukaryota</taxon>
        <taxon>Sar</taxon>
        <taxon>Rhizaria</taxon>
        <taxon>Endomyxa</taxon>
        <taxon>Phytomyxea</taxon>
        <taxon>Plasmodiophorida</taxon>
        <taxon>Plasmodiophoridae</taxon>
        <taxon>Spongospora</taxon>
    </lineage>
</organism>